<dbReference type="Pfam" id="PF14223">
    <property type="entry name" value="Retrotran_gag_2"/>
    <property type="match status" value="1"/>
</dbReference>
<evidence type="ECO:0000313" key="3">
    <source>
        <dbReference type="Proteomes" id="UP000288805"/>
    </source>
</evidence>
<dbReference type="EMBL" id="QGNW01000688">
    <property type="protein sequence ID" value="RVW65423.1"/>
    <property type="molecule type" value="Genomic_DNA"/>
</dbReference>
<dbReference type="AlphaFoldDB" id="A0A438FZN2"/>
<name>A0A438FZN2_VITVI</name>
<dbReference type="PANTHER" id="PTHR35317">
    <property type="entry name" value="OS04G0629600 PROTEIN"/>
    <property type="match status" value="1"/>
</dbReference>
<gene>
    <name evidence="2" type="ORF">CK203_022139</name>
</gene>
<feature type="compositionally biased region" description="Basic residues" evidence="1">
    <location>
        <begin position="106"/>
        <end position="119"/>
    </location>
</feature>
<dbReference type="PANTHER" id="PTHR35317:SF11">
    <property type="entry name" value="CCHC-TYPE DOMAIN-CONTAINING PROTEIN"/>
    <property type="match status" value="1"/>
</dbReference>
<proteinExistence type="predicted"/>
<evidence type="ECO:0000313" key="2">
    <source>
        <dbReference type="EMBL" id="RVW65423.1"/>
    </source>
</evidence>
<evidence type="ECO:0000256" key="1">
    <source>
        <dbReference type="SAM" id="MobiDB-lite"/>
    </source>
</evidence>
<protein>
    <recommendedName>
        <fullName evidence="4">CCHC-type domain-containing protein</fullName>
    </recommendedName>
</protein>
<dbReference type="GO" id="GO:0008270">
    <property type="term" value="F:zinc ion binding"/>
    <property type="evidence" value="ECO:0007669"/>
    <property type="project" value="InterPro"/>
</dbReference>
<evidence type="ECO:0008006" key="4">
    <source>
        <dbReference type="Google" id="ProtNLM"/>
    </source>
</evidence>
<comment type="caution">
    <text evidence="2">The sequence shown here is derived from an EMBL/GenBank/DDBJ whole genome shotgun (WGS) entry which is preliminary data.</text>
</comment>
<reference evidence="2 3" key="1">
    <citation type="journal article" date="2018" name="PLoS Genet.">
        <title>Population sequencing reveals clonal diversity and ancestral inbreeding in the grapevine cultivar Chardonnay.</title>
        <authorList>
            <person name="Roach M.J."/>
            <person name="Johnson D.L."/>
            <person name="Bohlmann J."/>
            <person name="van Vuuren H.J."/>
            <person name="Jones S.J."/>
            <person name="Pretorius I.S."/>
            <person name="Schmidt S.A."/>
            <person name="Borneman A.R."/>
        </authorList>
    </citation>
    <scope>NUCLEOTIDE SEQUENCE [LARGE SCALE GENOMIC DNA]</scope>
    <source>
        <strain evidence="3">cv. Chardonnay</strain>
        <tissue evidence="2">Leaf</tissue>
    </source>
</reference>
<dbReference type="GO" id="GO:0003676">
    <property type="term" value="F:nucleic acid binding"/>
    <property type="evidence" value="ECO:0007669"/>
    <property type="project" value="InterPro"/>
</dbReference>
<dbReference type="Proteomes" id="UP000288805">
    <property type="component" value="Unassembled WGS sequence"/>
</dbReference>
<organism evidence="2 3">
    <name type="scientific">Vitis vinifera</name>
    <name type="common">Grape</name>
    <dbReference type="NCBI Taxonomy" id="29760"/>
    <lineage>
        <taxon>Eukaryota</taxon>
        <taxon>Viridiplantae</taxon>
        <taxon>Streptophyta</taxon>
        <taxon>Embryophyta</taxon>
        <taxon>Tracheophyta</taxon>
        <taxon>Spermatophyta</taxon>
        <taxon>Magnoliopsida</taxon>
        <taxon>eudicotyledons</taxon>
        <taxon>Gunneridae</taxon>
        <taxon>Pentapetalae</taxon>
        <taxon>rosids</taxon>
        <taxon>Vitales</taxon>
        <taxon>Vitaceae</taxon>
        <taxon>Viteae</taxon>
        <taxon>Vitis</taxon>
    </lineage>
</organism>
<feature type="compositionally biased region" description="Polar residues" evidence="1">
    <location>
        <begin position="127"/>
        <end position="139"/>
    </location>
</feature>
<sequence length="181" mass="21228">MAQIKAHKEKKTKKSKAKACLFTMVSQTIFTRIMSLKIAKTIWDYFKEEYARDKMIKDRLLSIANKVRLLGSKLNDSRIVEKILVTAQEQRRFMRQDVIIKGALQAKHHRTEKNKKKKKKEQEENNDFTTSSNNKSRNGNFKGKCPLYQHCGKKGHSPFRCWRRPDAKCFKCNKLGHEVVI</sequence>
<accession>A0A438FZN2</accession>
<dbReference type="SUPFAM" id="SSF57756">
    <property type="entry name" value="Retrovirus zinc finger-like domains"/>
    <property type="match status" value="1"/>
</dbReference>
<dbReference type="InterPro" id="IPR036875">
    <property type="entry name" value="Znf_CCHC_sf"/>
</dbReference>
<feature type="region of interest" description="Disordered" evidence="1">
    <location>
        <begin position="104"/>
        <end position="139"/>
    </location>
</feature>